<gene>
    <name evidence="2" type="ORF">SAMN04489735_10206</name>
</gene>
<evidence type="ECO:0000313" key="2">
    <source>
        <dbReference type="EMBL" id="SDH33257.1"/>
    </source>
</evidence>
<feature type="domain" description="YkoP-like" evidence="1">
    <location>
        <begin position="3"/>
        <end position="181"/>
    </location>
</feature>
<evidence type="ECO:0000313" key="3">
    <source>
        <dbReference type="Proteomes" id="UP000198956"/>
    </source>
</evidence>
<accession>A0A1G8BJ53</accession>
<dbReference type="InterPro" id="IPR054467">
    <property type="entry name" value="YkoP-like_dom"/>
</dbReference>
<sequence length="189" mass="22624">MGTWIQLWSFIDKFYFSCSQLEYVNRKEKNIFRVKLIRYHGQHLTLSDGTRICPNDLLLKIHLHNCLLMDEMKNILNDTKRALYVYHRVQSSLPELAHFIFKHPQRDNIKGIIGITMLSRGVSRLGFEVKDIQNRYYRNMKQLYMKPMFILCHPDKKGVFRQKNPVPKFLLMSKEQIFNKYLQAQDLPT</sequence>
<dbReference type="RefSeq" id="WP_057899094.1">
    <property type="nucleotide sequence ID" value="NZ_CP080764.1"/>
</dbReference>
<protein>
    <recommendedName>
        <fullName evidence="1">YkoP-like domain-containing protein</fullName>
    </recommendedName>
</protein>
<dbReference type="Pfam" id="PF22790">
    <property type="entry name" value="YkoP"/>
    <property type="match status" value="1"/>
</dbReference>
<name>A0A1G8BJ53_ANETH</name>
<dbReference type="AlphaFoldDB" id="A0A1G8BJ53"/>
<reference evidence="2 3" key="1">
    <citation type="submission" date="2016-10" db="EMBL/GenBank/DDBJ databases">
        <authorList>
            <person name="de Groot N.N."/>
        </authorList>
    </citation>
    <scope>NUCLEOTIDE SEQUENCE [LARGE SCALE GENOMIC DNA]</scope>
    <source>
        <strain evidence="2 3">L 420-91</strain>
    </source>
</reference>
<evidence type="ECO:0000259" key="1">
    <source>
        <dbReference type="Pfam" id="PF22790"/>
    </source>
</evidence>
<dbReference type="EMBL" id="FNDE01000020">
    <property type="protein sequence ID" value="SDH33257.1"/>
    <property type="molecule type" value="Genomic_DNA"/>
</dbReference>
<organism evidence="2 3">
    <name type="scientific">Aneurinibacillus thermoaerophilus</name>
    <dbReference type="NCBI Taxonomy" id="143495"/>
    <lineage>
        <taxon>Bacteria</taxon>
        <taxon>Bacillati</taxon>
        <taxon>Bacillota</taxon>
        <taxon>Bacilli</taxon>
        <taxon>Bacillales</taxon>
        <taxon>Paenibacillaceae</taxon>
        <taxon>Aneurinibacillus group</taxon>
        <taxon>Aneurinibacillus</taxon>
    </lineage>
</organism>
<dbReference type="GeneID" id="97604219"/>
<dbReference type="Proteomes" id="UP000198956">
    <property type="component" value="Unassembled WGS sequence"/>
</dbReference>
<proteinExistence type="predicted"/>